<keyword evidence="4" id="KW-1185">Reference proteome</keyword>
<dbReference type="InterPro" id="IPR017850">
    <property type="entry name" value="Alkaline_phosphatase_core_sf"/>
</dbReference>
<evidence type="ECO:0000259" key="2">
    <source>
        <dbReference type="Pfam" id="PF19316"/>
    </source>
</evidence>
<feature type="domain" description="GPI ethanolamine phosphate transferase 2 C-terminal" evidence="2">
    <location>
        <begin position="815"/>
        <end position="944"/>
    </location>
</feature>
<dbReference type="AlphaFoldDB" id="A0A0M4EUM0"/>
<organism evidence="3 4">
    <name type="scientific">Drosophila busckii</name>
    <name type="common">Fruit fly</name>
    <dbReference type="NCBI Taxonomy" id="30019"/>
    <lineage>
        <taxon>Eukaryota</taxon>
        <taxon>Metazoa</taxon>
        <taxon>Ecdysozoa</taxon>
        <taxon>Arthropoda</taxon>
        <taxon>Hexapoda</taxon>
        <taxon>Insecta</taxon>
        <taxon>Pterygota</taxon>
        <taxon>Neoptera</taxon>
        <taxon>Endopterygota</taxon>
        <taxon>Diptera</taxon>
        <taxon>Brachycera</taxon>
        <taxon>Muscomorpha</taxon>
        <taxon>Ephydroidea</taxon>
        <taxon>Drosophilidae</taxon>
        <taxon>Drosophila</taxon>
    </lineage>
</organism>
<feature type="transmembrane region" description="Helical" evidence="1">
    <location>
        <begin position="906"/>
        <end position="927"/>
    </location>
</feature>
<feature type="transmembrane region" description="Helical" evidence="1">
    <location>
        <begin position="673"/>
        <end position="690"/>
    </location>
</feature>
<dbReference type="Pfam" id="PF01663">
    <property type="entry name" value="Phosphodiest"/>
    <property type="match status" value="1"/>
</dbReference>
<dbReference type="OrthoDB" id="272139at2759"/>
<evidence type="ECO:0000313" key="4">
    <source>
        <dbReference type="Proteomes" id="UP000494163"/>
    </source>
</evidence>
<dbReference type="PANTHER" id="PTHR23072">
    <property type="entry name" value="PHOSPHATIDYLINOSITOL GLYCAN-RELATED"/>
    <property type="match status" value="1"/>
</dbReference>
<dbReference type="InterPro" id="IPR002591">
    <property type="entry name" value="Phosphodiest/P_Trfase"/>
</dbReference>
<feature type="transmembrane region" description="Helical" evidence="1">
    <location>
        <begin position="42"/>
        <end position="66"/>
    </location>
</feature>
<dbReference type="PANTHER" id="PTHR23072:SF0">
    <property type="entry name" value="GPI ETHANOLAMINE PHOSPHATE TRANSFERASE 2"/>
    <property type="match status" value="1"/>
</dbReference>
<feature type="transmembrane region" description="Helical" evidence="1">
    <location>
        <begin position="450"/>
        <end position="477"/>
    </location>
</feature>
<dbReference type="Pfam" id="PF19316">
    <property type="entry name" value="PIGO_PIGG"/>
    <property type="match status" value="1"/>
</dbReference>
<dbReference type="EMBL" id="CP012524">
    <property type="protein sequence ID" value="ALC41157.1"/>
    <property type="molecule type" value="Genomic_DNA"/>
</dbReference>
<dbReference type="InterPro" id="IPR045687">
    <property type="entry name" value="PIGG/GPI7_C"/>
</dbReference>
<keyword evidence="1" id="KW-0812">Transmembrane</keyword>
<gene>
    <name evidence="3" type="ORF">Dbus_chr2Rg736</name>
</gene>
<feature type="transmembrane region" description="Helical" evidence="1">
    <location>
        <begin position="520"/>
        <end position="545"/>
    </location>
</feature>
<dbReference type="OMA" id="SWNQTGQ"/>
<evidence type="ECO:0000313" key="3">
    <source>
        <dbReference type="EMBL" id="ALC41157.1"/>
    </source>
</evidence>
<accession>A0A0M4EUM0</accession>
<feature type="transmembrane region" description="Helical" evidence="1">
    <location>
        <begin position="557"/>
        <end position="580"/>
    </location>
</feature>
<keyword evidence="1" id="KW-0472">Membrane</keyword>
<dbReference type="InterPro" id="IPR039527">
    <property type="entry name" value="PIGG/GPI7"/>
</dbReference>
<protein>
    <submittedName>
        <fullName evidence="3">CG2144</fullName>
    </submittedName>
</protein>
<proteinExistence type="predicted"/>
<feature type="transmembrane region" description="Helical" evidence="1">
    <location>
        <begin position="710"/>
        <end position="730"/>
    </location>
</feature>
<reference evidence="3 4" key="1">
    <citation type="submission" date="2015-08" db="EMBL/GenBank/DDBJ databases">
        <title>Ancestral chromatin configuration constrains chromatin evolution on differentiating sex chromosomes in Drosophila.</title>
        <authorList>
            <person name="Zhou Q."/>
            <person name="Bachtrog D."/>
        </authorList>
    </citation>
    <scope>NUCLEOTIDE SEQUENCE [LARGE SCALE GENOMIC DNA]</scope>
    <source>
        <tissue evidence="3">Whole larvae</tissue>
    </source>
</reference>
<feature type="transmembrane region" description="Helical" evidence="1">
    <location>
        <begin position="812"/>
        <end position="830"/>
    </location>
</feature>
<feature type="transmembrane region" description="Helical" evidence="1">
    <location>
        <begin position="586"/>
        <end position="603"/>
    </location>
</feature>
<feature type="transmembrane region" description="Helical" evidence="1">
    <location>
        <begin position="489"/>
        <end position="508"/>
    </location>
</feature>
<dbReference type="SUPFAM" id="SSF53649">
    <property type="entry name" value="Alkaline phosphatase-like"/>
    <property type="match status" value="1"/>
</dbReference>
<keyword evidence="1" id="KW-1133">Transmembrane helix</keyword>
<feature type="transmembrane region" description="Helical" evidence="1">
    <location>
        <begin position="939"/>
        <end position="960"/>
    </location>
</feature>
<dbReference type="SMR" id="A0A0M4EUM0"/>
<dbReference type="GO" id="GO:0051267">
    <property type="term" value="F:CP2 mannose-ethanolamine phosphotransferase activity"/>
    <property type="evidence" value="ECO:0007669"/>
    <property type="project" value="TreeGrafter"/>
</dbReference>
<dbReference type="GO" id="GO:0006506">
    <property type="term" value="P:GPI anchor biosynthetic process"/>
    <property type="evidence" value="ECO:0007669"/>
    <property type="project" value="InterPro"/>
</dbReference>
<dbReference type="GO" id="GO:0005789">
    <property type="term" value="C:endoplasmic reticulum membrane"/>
    <property type="evidence" value="ECO:0007669"/>
    <property type="project" value="TreeGrafter"/>
</dbReference>
<dbReference type="Gene3D" id="3.40.720.10">
    <property type="entry name" value="Alkaline Phosphatase, subunit A"/>
    <property type="match status" value="1"/>
</dbReference>
<evidence type="ECO:0000256" key="1">
    <source>
        <dbReference type="SAM" id="Phobius"/>
    </source>
</evidence>
<dbReference type="Proteomes" id="UP000494163">
    <property type="component" value="Chromosome 2R"/>
</dbReference>
<dbReference type="STRING" id="30019.A0A0M4EUM0"/>
<sequence length="967" mass="109518">MADCNPAEPKNTICLRLTVAVGSCDVEEDVSEMEEHKSRLAYTFYMLTLFLFGCVLFIVGFFPASYTTTDAERESTIPNGWPIKMYGKKITPPPASYDAFVLFLIDALRDDFPTETNMPVSYEKACIKLNLHVDIPTVTMPRLKSMTTGTLSNFIDIALNVGSIEQLEDSLLHRLRDRDAVVSFAGDHTWLKLFPSEFTRAAANNDSFYVNDFYNGDKLVTSALEEELEKADWKLLILHYLGLDHIGHVEGNESPKIPHKLREMDQAVQKIIEHKNMQNYLMLLTGDHGMADGGGHGGNTPAETSVPLYLFSKNCSKPTTVTKRYNQIDLAPTLAVLLSVEIPTMSIGCLIPEMLQSLTLEQQLYAYFYNAHHLLNRARVKFGHEVVHRSDYYHWYQNATLLHKDLLDPLREGDGSSASQVHYQNAKLNYMRVAREISGLLSESLVKFDYGFIAMGLVLTTAAALHLALSVLFTDVANEQLQLQSLKKAQLLLSLVIGATLNIFAHALDVIMTSTLLLKLILMLLLVAAIYLSFDVVLTFIKIALPPIYTRRLKISIPLPVPLLVCFAIRVLTLGSSSFIEFEYLTWYYLGNTLLLLTTFRTLRRRITKANEELDGRHLYKIASVCLWQQRKIFVVLLLLILMRHTYGLQAIKSTLMVFALMLFWARLRKFHTNLQAIFCGIAFLLVYTFRGLNQQVQFFTLSEQLAARLVLPVLVLFWCCFALVLVLGYRAALPQQQSSTDLLNLEARPTSALLRLLQTNLSCSLILTALMFKVQNIVLLPTLLITLDETYKLCEAYGTSARKFSVRLVHVYKIIMTIFVGRMFFFYQGNSNSLSTIDLTPGYIGQTSYDPNVVSIFVSLNTFSADIHSFLYLIVHTLRANLKSVGIMQLQPPYAKAADTLVAPLYAALLLLPVAFYLCLMLGFRYHLFIYSVFSPKVVYDCYTVFVFFFVFLITSLYFKLFKNDA</sequence>
<name>A0A0M4EUM0_DROBS</name>